<evidence type="ECO:0000313" key="2">
    <source>
        <dbReference type="Proteomes" id="UP000233556"/>
    </source>
</evidence>
<organism evidence="1 2">
    <name type="scientific">Limosa lapponica baueri</name>
    <dbReference type="NCBI Taxonomy" id="1758121"/>
    <lineage>
        <taxon>Eukaryota</taxon>
        <taxon>Metazoa</taxon>
        <taxon>Chordata</taxon>
        <taxon>Craniata</taxon>
        <taxon>Vertebrata</taxon>
        <taxon>Euteleostomi</taxon>
        <taxon>Archelosauria</taxon>
        <taxon>Archosauria</taxon>
        <taxon>Dinosauria</taxon>
        <taxon>Saurischia</taxon>
        <taxon>Theropoda</taxon>
        <taxon>Coelurosauria</taxon>
        <taxon>Aves</taxon>
        <taxon>Neognathae</taxon>
        <taxon>Neoaves</taxon>
        <taxon>Charadriiformes</taxon>
        <taxon>Scolopacidae</taxon>
        <taxon>Limosa</taxon>
    </lineage>
</organism>
<keyword evidence="2" id="KW-1185">Reference proteome</keyword>
<evidence type="ECO:0000313" key="1">
    <source>
        <dbReference type="EMBL" id="PKU45029.1"/>
    </source>
</evidence>
<reference evidence="2" key="1">
    <citation type="submission" date="2017-11" db="EMBL/GenBank/DDBJ databases">
        <authorList>
            <person name="Lima N.C."/>
            <person name="Parody-Merino A.M."/>
            <person name="Battley P.F."/>
            <person name="Fidler A.E."/>
            <person name="Prosdocimi F."/>
        </authorList>
    </citation>
    <scope>NUCLEOTIDE SEQUENCE [LARGE SCALE GENOMIC DNA]</scope>
</reference>
<gene>
    <name evidence="1" type="ORF">llap_4660</name>
</gene>
<dbReference type="EMBL" id="KZ505786">
    <property type="protein sequence ID" value="PKU45029.1"/>
    <property type="molecule type" value="Genomic_DNA"/>
</dbReference>
<dbReference type="Proteomes" id="UP000233556">
    <property type="component" value="Unassembled WGS sequence"/>
</dbReference>
<proteinExistence type="predicted"/>
<name>A0A2I0UG66_LIMLA</name>
<reference evidence="2" key="2">
    <citation type="submission" date="2017-12" db="EMBL/GenBank/DDBJ databases">
        <title>Genome sequence of the Bar-tailed Godwit (Limosa lapponica baueri).</title>
        <authorList>
            <person name="Lima N.C.B."/>
            <person name="Parody-Merino A.M."/>
            <person name="Battley P.F."/>
            <person name="Fidler A.E."/>
            <person name="Prosdocimi F."/>
        </authorList>
    </citation>
    <scope>NUCLEOTIDE SEQUENCE [LARGE SCALE GENOMIC DNA]</scope>
</reference>
<sequence length="240" mass="27101">MDTDCKLVEKGYTEESGGILGWKSGVLHEPKDQLEKQRKLRVEEEGEEVLLSARYSSAAPGRDDGGAGKAFHFAKQKFLVIRQSGWVRRGGGGGENESGRKLVNPIQWTYKHSDRLREQSLDQRAITPPNDFRQFMLEESFAVKLDDAYIILAAEITQSRNERLNPFGPGCTGILFTVKSERVLLAICLSIFFPVVYVTKPKSDGLVSKFDVVFSSRFEDAKIREYYRIKLMLSANKKVS</sequence>
<accession>A0A2I0UG66</accession>
<protein>
    <submittedName>
        <fullName evidence="1">Myelin transcription factor 1-like protein isoform x3</fullName>
    </submittedName>
</protein>
<dbReference type="AlphaFoldDB" id="A0A2I0UG66"/>